<reference evidence="1 2" key="1">
    <citation type="submission" date="2014-04" db="EMBL/GenBank/DDBJ databases">
        <authorList>
            <consortium name="DOE Joint Genome Institute"/>
            <person name="Kuo A."/>
            <person name="Kohler A."/>
            <person name="Nagy L.G."/>
            <person name="Floudas D."/>
            <person name="Copeland A."/>
            <person name="Barry K.W."/>
            <person name="Cichocki N."/>
            <person name="Veneault-Fourrey C."/>
            <person name="LaButti K."/>
            <person name="Lindquist E.A."/>
            <person name="Lipzen A."/>
            <person name="Lundell T."/>
            <person name="Morin E."/>
            <person name="Murat C."/>
            <person name="Sun H."/>
            <person name="Tunlid A."/>
            <person name="Henrissat B."/>
            <person name="Grigoriev I.V."/>
            <person name="Hibbett D.S."/>
            <person name="Martin F."/>
            <person name="Nordberg H.P."/>
            <person name="Cantor M.N."/>
            <person name="Hua S.X."/>
        </authorList>
    </citation>
    <scope>NUCLEOTIDE SEQUENCE [LARGE SCALE GENOMIC DNA]</scope>
    <source>
        <strain evidence="1 2">LaAM-08-1</strain>
    </source>
</reference>
<organism evidence="1 2">
    <name type="scientific">Laccaria amethystina LaAM-08-1</name>
    <dbReference type="NCBI Taxonomy" id="1095629"/>
    <lineage>
        <taxon>Eukaryota</taxon>
        <taxon>Fungi</taxon>
        <taxon>Dikarya</taxon>
        <taxon>Basidiomycota</taxon>
        <taxon>Agaricomycotina</taxon>
        <taxon>Agaricomycetes</taxon>
        <taxon>Agaricomycetidae</taxon>
        <taxon>Agaricales</taxon>
        <taxon>Agaricineae</taxon>
        <taxon>Hydnangiaceae</taxon>
        <taxon>Laccaria</taxon>
    </lineage>
</organism>
<dbReference type="Proteomes" id="UP000054477">
    <property type="component" value="Unassembled WGS sequence"/>
</dbReference>
<gene>
    <name evidence="1" type="ORF">K443DRAFT_7713</name>
</gene>
<protein>
    <submittedName>
        <fullName evidence="1">Uncharacterized protein</fullName>
    </submittedName>
</protein>
<dbReference type="EMBL" id="KN838627">
    <property type="protein sequence ID" value="KIK00355.1"/>
    <property type="molecule type" value="Genomic_DNA"/>
</dbReference>
<dbReference type="HOGENOM" id="CLU_2886179_0_0_1"/>
<name>A0A0C9WQ84_9AGAR</name>
<dbReference type="AlphaFoldDB" id="A0A0C9WQ84"/>
<evidence type="ECO:0000313" key="2">
    <source>
        <dbReference type="Proteomes" id="UP000054477"/>
    </source>
</evidence>
<reference evidence="2" key="2">
    <citation type="submission" date="2015-01" db="EMBL/GenBank/DDBJ databases">
        <title>Evolutionary Origins and Diversification of the Mycorrhizal Mutualists.</title>
        <authorList>
            <consortium name="DOE Joint Genome Institute"/>
            <consortium name="Mycorrhizal Genomics Consortium"/>
            <person name="Kohler A."/>
            <person name="Kuo A."/>
            <person name="Nagy L.G."/>
            <person name="Floudas D."/>
            <person name="Copeland A."/>
            <person name="Barry K.W."/>
            <person name="Cichocki N."/>
            <person name="Veneault-Fourrey C."/>
            <person name="LaButti K."/>
            <person name="Lindquist E.A."/>
            <person name="Lipzen A."/>
            <person name="Lundell T."/>
            <person name="Morin E."/>
            <person name="Murat C."/>
            <person name="Riley R."/>
            <person name="Ohm R."/>
            <person name="Sun H."/>
            <person name="Tunlid A."/>
            <person name="Henrissat B."/>
            <person name="Grigoriev I.V."/>
            <person name="Hibbett D.S."/>
            <person name="Martin F."/>
        </authorList>
    </citation>
    <scope>NUCLEOTIDE SEQUENCE [LARGE SCALE GENOMIC DNA]</scope>
    <source>
        <strain evidence="2">LaAM-08-1</strain>
    </source>
</reference>
<keyword evidence="2" id="KW-1185">Reference proteome</keyword>
<proteinExistence type="predicted"/>
<accession>A0A0C9WQ84</accession>
<evidence type="ECO:0000313" key="1">
    <source>
        <dbReference type="EMBL" id="KIK00355.1"/>
    </source>
</evidence>
<sequence>MDLPINLPPYNYSRSTGMGALGTVQTLVFKQQSLIGVLNFCIALMMAKLLQAGAKHLSTTQEL</sequence>